<keyword evidence="9 10" id="KW-0275">Fatty acid biosynthesis</keyword>
<feature type="transmembrane region" description="Helical" evidence="10">
    <location>
        <begin position="34"/>
        <end position="54"/>
    </location>
</feature>
<evidence type="ECO:0000256" key="9">
    <source>
        <dbReference type="ARBA" id="ARBA00023160"/>
    </source>
</evidence>
<organism evidence="11">
    <name type="scientific">Hediste diversicolor</name>
    <name type="common">Sandworm</name>
    <name type="synonym">Nereis diversicolor</name>
    <dbReference type="NCBI Taxonomy" id="126592"/>
    <lineage>
        <taxon>Eukaryota</taxon>
        <taxon>Metazoa</taxon>
        <taxon>Spiralia</taxon>
        <taxon>Lophotrochozoa</taxon>
        <taxon>Annelida</taxon>
        <taxon>Polychaeta</taxon>
        <taxon>Errantia</taxon>
        <taxon>Phyllodocida</taxon>
        <taxon>Nereididae</taxon>
        <taxon>Hediste</taxon>
        <taxon>Hediste diversicolor species group</taxon>
    </lineage>
</organism>
<dbReference type="GO" id="GO:0042761">
    <property type="term" value="P:very long-chain fatty acid biosynthetic process"/>
    <property type="evidence" value="ECO:0007669"/>
    <property type="project" value="TreeGrafter"/>
</dbReference>
<dbReference type="GO" id="GO:0034626">
    <property type="term" value="P:fatty acid elongation, polyunsaturated fatty acid"/>
    <property type="evidence" value="ECO:0007669"/>
    <property type="project" value="TreeGrafter"/>
</dbReference>
<evidence type="ECO:0000256" key="5">
    <source>
        <dbReference type="ARBA" id="ARBA00022832"/>
    </source>
</evidence>
<feature type="transmembrane region" description="Helical" evidence="10">
    <location>
        <begin position="172"/>
        <end position="194"/>
    </location>
</feature>
<feature type="transmembrane region" description="Helical" evidence="10">
    <location>
        <begin position="149"/>
        <end position="166"/>
    </location>
</feature>
<comment type="subcellular location">
    <subcellularLocation>
        <location evidence="1">Membrane</location>
        <topology evidence="1">Multi-pass membrane protein</topology>
    </subcellularLocation>
</comment>
<dbReference type="GO" id="GO:0034625">
    <property type="term" value="P:fatty acid elongation, monounsaturated fatty acid"/>
    <property type="evidence" value="ECO:0007669"/>
    <property type="project" value="TreeGrafter"/>
</dbReference>
<keyword evidence="3 10" id="KW-0808">Transferase</keyword>
<keyword evidence="2 10" id="KW-0444">Lipid biosynthesis</keyword>
<dbReference type="EMBL" id="OQ941899">
    <property type="protein sequence ID" value="WPC85589.1"/>
    <property type="molecule type" value="mRNA"/>
</dbReference>
<dbReference type="PANTHER" id="PTHR11157">
    <property type="entry name" value="FATTY ACID ACYL TRANSFERASE-RELATED"/>
    <property type="match status" value="1"/>
</dbReference>
<evidence type="ECO:0000256" key="2">
    <source>
        <dbReference type="ARBA" id="ARBA00022516"/>
    </source>
</evidence>
<dbReference type="GO" id="GO:0009922">
    <property type="term" value="F:fatty acid elongase activity"/>
    <property type="evidence" value="ECO:0007669"/>
    <property type="project" value="UniProtKB-EC"/>
</dbReference>
<sequence length="303" mass="35285">MAQIFNDLYQQYQESLKDADPHTKDWFLVKSNPIYVFTLTALYLGFIWLGPKWMRHREAFHLQKFMIVYNLGLVALSLYMVLEMWFSLKAMGVNTMGCAPYNAETRKHPAALRVASVMWWYFFSKAIEFIDTVLMILRKKERQITFLHVFHHASMFNIWWWVVMFIPGGASWFGSCLNSVIHVFMYSYYGLAAIPSLRGKLWWKKYLTKMQLVQFLVTFTHTSYVILTPCDFPFWGKGILAGYMVIMFTLFSNFYIQSYIKQGAARREAAAKKNGVHNGVANGYSNGLSSQTITNGKHHEKSN</sequence>
<keyword evidence="4 10" id="KW-0812">Transmembrane</keyword>
<dbReference type="GO" id="GO:0005789">
    <property type="term" value="C:endoplasmic reticulum membrane"/>
    <property type="evidence" value="ECO:0007669"/>
    <property type="project" value="TreeGrafter"/>
</dbReference>
<proteinExistence type="evidence at transcript level"/>
<keyword evidence="6 10" id="KW-1133">Transmembrane helix</keyword>
<evidence type="ECO:0000256" key="4">
    <source>
        <dbReference type="ARBA" id="ARBA00022692"/>
    </source>
</evidence>
<accession>A0AAF1BW92</accession>
<feature type="transmembrane region" description="Helical" evidence="10">
    <location>
        <begin position="239"/>
        <end position="256"/>
    </location>
</feature>
<name>A0AAF1BW92_HEDDI</name>
<dbReference type="EC" id="2.3.1.199" evidence="10"/>
<keyword evidence="8 10" id="KW-0472">Membrane</keyword>
<keyword evidence="7 10" id="KW-0443">Lipid metabolism</keyword>
<feature type="transmembrane region" description="Helical" evidence="10">
    <location>
        <begin position="118"/>
        <end position="137"/>
    </location>
</feature>
<keyword evidence="5 10" id="KW-0276">Fatty acid metabolism</keyword>
<dbReference type="InterPro" id="IPR002076">
    <property type="entry name" value="ELO_fam"/>
</dbReference>
<evidence type="ECO:0000256" key="3">
    <source>
        <dbReference type="ARBA" id="ARBA00022679"/>
    </source>
</evidence>
<dbReference type="GO" id="GO:0030148">
    <property type="term" value="P:sphingolipid biosynthetic process"/>
    <property type="evidence" value="ECO:0007669"/>
    <property type="project" value="TreeGrafter"/>
</dbReference>
<dbReference type="InterPro" id="IPR030457">
    <property type="entry name" value="ELO_CS"/>
</dbReference>
<dbReference type="GO" id="GO:0019367">
    <property type="term" value="P:fatty acid elongation, saturated fatty acid"/>
    <property type="evidence" value="ECO:0007669"/>
    <property type="project" value="TreeGrafter"/>
</dbReference>
<evidence type="ECO:0000313" key="11">
    <source>
        <dbReference type="EMBL" id="WPC85589.1"/>
    </source>
</evidence>
<evidence type="ECO:0000256" key="7">
    <source>
        <dbReference type="ARBA" id="ARBA00023098"/>
    </source>
</evidence>
<comment type="similarity">
    <text evidence="10">Belongs to the ELO family.</text>
</comment>
<feature type="transmembrane region" description="Helical" evidence="10">
    <location>
        <begin position="206"/>
        <end position="227"/>
    </location>
</feature>
<feature type="transmembrane region" description="Helical" evidence="10">
    <location>
        <begin position="66"/>
        <end position="86"/>
    </location>
</feature>
<evidence type="ECO:0000256" key="10">
    <source>
        <dbReference type="RuleBase" id="RU361115"/>
    </source>
</evidence>
<evidence type="ECO:0000256" key="6">
    <source>
        <dbReference type="ARBA" id="ARBA00022989"/>
    </source>
</evidence>
<dbReference type="PROSITE" id="PS01188">
    <property type="entry name" value="ELO"/>
    <property type="match status" value="1"/>
</dbReference>
<comment type="catalytic activity">
    <reaction evidence="10">
        <text>a very-long-chain acyl-CoA + malonyl-CoA + H(+) = a very-long-chain 3-oxoacyl-CoA + CO2 + CoA</text>
        <dbReference type="Rhea" id="RHEA:32727"/>
        <dbReference type="ChEBI" id="CHEBI:15378"/>
        <dbReference type="ChEBI" id="CHEBI:16526"/>
        <dbReference type="ChEBI" id="CHEBI:57287"/>
        <dbReference type="ChEBI" id="CHEBI:57384"/>
        <dbReference type="ChEBI" id="CHEBI:90725"/>
        <dbReference type="ChEBI" id="CHEBI:90736"/>
        <dbReference type="EC" id="2.3.1.199"/>
    </reaction>
</comment>
<dbReference type="PANTHER" id="PTHR11157:SF126">
    <property type="entry name" value="ELONGATION OF VERY LONG CHAIN FATTY ACIDS PROTEIN"/>
    <property type="match status" value="1"/>
</dbReference>
<protein>
    <recommendedName>
        <fullName evidence="10">Elongation of very long chain fatty acids protein</fullName>
        <ecNumber evidence="10">2.3.1.199</ecNumber>
    </recommendedName>
    <alternativeName>
        <fullName evidence="10">Very-long-chain 3-oxoacyl-CoA synthase</fullName>
    </alternativeName>
</protein>
<dbReference type="AlphaFoldDB" id="A0AAF1BW92"/>
<evidence type="ECO:0000256" key="8">
    <source>
        <dbReference type="ARBA" id="ARBA00023136"/>
    </source>
</evidence>
<evidence type="ECO:0000256" key="1">
    <source>
        <dbReference type="ARBA" id="ARBA00004141"/>
    </source>
</evidence>
<dbReference type="Pfam" id="PF01151">
    <property type="entry name" value="ELO"/>
    <property type="match status" value="1"/>
</dbReference>
<reference evidence="11" key="1">
    <citation type="submission" date="2023-05" db="EMBL/GenBank/DDBJ databases">
        <authorList>
            <person name="Villena A."/>
        </authorList>
    </citation>
    <scope>NUCLEOTIDE SEQUENCE</scope>
</reference>